<proteinExistence type="predicted"/>
<keyword evidence="1" id="KW-0812">Transmembrane</keyword>
<evidence type="ECO:0000313" key="3">
    <source>
        <dbReference type="Proteomes" id="UP000011134"/>
    </source>
</evidence>
<dbReference type="Proteomes" id="UP000011134">
    <property type="component" value="Unassembled WGS sequence"/>
</dbReference>
<evidence type="ECO:0000313" key="2">
    <source>
        <dbReference type="EMBL" id="ELR63205.1"/>
    </source>
</evidence>
<gene>
    <name evidence="2" type="ORF">C942_03994</name>
</gene>
<feature type="transmembrane region" description="Helical" evidence="1">
    <location>
        <begin position="21"/>
        <end position="39"/>
    </location>
</feature>
<dbReference type="AlphaFoldDB" id="L8J2X6"/>
<organism evidence="2 3">
    <name type="scientific">Photobacterium marinum</name>
    <dbReference type="NCBI Taxonomy" id="1056511"/>
    <lineage>
        <taxon>Bacteria</taxon>
        <taxon>Pseudomonadati</taxon>
        <taxon>Pseudomonadota</taxon>
        <taxon>Gammaproteobacteria</taxon>
        <taxon>Vibrionales</taxon>
        <taxon>Vibrionaceae</taxon>
        <taxon>Photobacterium</taxon>
    </lineage>
</organism>
<dbReference type="PATRIC" id="fig|1056511.3.peg.4807"/>
<evidence type="ECO:0000256" key="1">
    <source>
        <dbReference type="SAM" id="Phobius"/>
    </source>
</evidence>
<sequence>MLRGICASDEDTLMNKYGRKLMDVLLVLGYATILVYLATQI</sequence>
<name>L8J2X6_9GAMM</name>
<dbReference type="RefSeq" id="WP_007471161.1">
    <property type="nucleotide sequence ID" value="NZ_AMZO01000046.1"/>
</dbReference>
<keyword evidence="1" id="KW-1133">Transmembrane helix</keyword>
<keyword evidence="1" id="KW-0472">Membrane</keyword>
<comment type="caution">
    <text evidence="2">The sequence shown here is derived from an EMBL/GenBank/DDBJ whole genome shotgun (WGS) entry which is preliminary data.</text>
</comment>
<keyword evidence="3" id="KW-1185">Reference proteome</keyword>
<protein>
    <submittedName>
        <fullName evidence="2">Uncharacterized protein</fullName>
    </submittedName>
</protein>
<accession>L8J2X6</accession>
<dbReference type="EMBL" id="AMZO01000046">
    <property type="protein sequence ID" value="ELR63205.1"/>
    <property type="molecule type" value="Genomic_DNA"/>
</dbReference>
<reference evidence="2 3" key="1">
    <citation type="submission" date="2012-12" db="EMBL/GenBank/DDBJ databases">
        <title>Genome Assembly of Photobacterium sp. AK15.</title>
        <authorList>
            <person name="Khatri I."/>
            <person name="Vaidya B."/>
            <person name="Srinivas T.N.R."/>
            <person name="Subramanian S."/>
            <person name="Pinnaka A."/>
        </authorList>
    </citation>
    <scope>NUCLEOTIDE SEQUENCE [LARGE SCALE GENOMIC DNA]</scope>
    <source>
        <strain evidence="2 3">AK15</strain>
    </source>
</reference>